<accession>A0A3R5XW15</accession>
<dbReference type="EMBL" id="CP035108">
    <property type="protein sequence ID" value="QAR32480.1"/>
    <property type="molecule type" value="Genomic_DNA"/>
</dbReference>
<reference evidence="3 4" key="1">
    <citation type="submission" date="2019-01" db="EMBL/GenBank/DDBJ databases">
        <title>Geovibrio thiophilus DSM 11263, complete genome.</title>
        <authorList>
            <person name="Spring S."/>
            <person name="Bunk B."/>
            <person name="Sproer C."/>
        </authorList>
    </citation>
    <scope>NUCLEOTIDE SEQUENCE [LARGE SCALE GENOMIC DNA]</scope>
    <source>
        <strain evidence="3 4">DSM 11263</strain>
    </source>
</reference>
<dbReference type="KEGG" id="gtl:EP073_03395"/>
<dbReference type="OrthoDB" id="9800141at2"/>
<keyword evidence="1" id="KW-0812">Transmembrane</keyword>
<feature type="transmembrane region" description="Helical" evidence="1">
    <location>
        <begin position="196"/>
        <end position="214"/>
    </location>
</feature>
<keyword evidence="1" id="KW-1133">Transmembrane helix</keyword>
<dbReference type="PANTHER" id="PTHR42208:SF1">
    <property type="entry name" value="HEAVY METAL TRANSPORTER"/>
    <property type="match status" value="1"/>
</dbReference>
<evidence type="ECO:0000256" key="1">
    <source>
        <dbReference type="SAM" id="Phobius"/>
    </source>
</evidence>
<keyword evidence="1" id="KW-0472">Membrane</keyword>
<dbReference type="Pfam" id="PF13386">
    <property type="entry name" value="DsbD_2"/>
    <property type="match status" value="1"/>
</dbReference>
<dbReference type="InterPro" id="IPR039447">
    <property type="entry name" value="UreH-like_TM_dom"/>
</dbReference>
<feature type="transmembrane region" description="Helical" evidence="1">
    <location>
        <begin position="59"/>
        <end position="78"/>
    </location>
</feature>
<protein>
    <submittedName>
        <fullName evidence="3">Sulfite exporter TauE/SafE family protein</fullName>
    </submittedName>
</protein>
<evidence type="ECO:0000313" key="3">
    <source>
        <dbReference type="EMBL" id="QAR32480.1"/>
    </source>
</evidence>
<organism evidence="3 4">
    <name type="scientific">Geovibrio thiophilus</name>
    <dbReference type="NCBI Taxonomy" id="139438"/>
    <lineage>
        <taxon>Bacteria</taxon>
        <taxon>Pseudomonadati</taxon>
        <taxon>Deferribacterota</taxon>
        <taxon>Deferribacteres</taxon>
        <taxon>Deferribacterales</taxon>
        <taxon>Geovibrionaceae</taxon>
        <taxon>Geovibrio</taxon>
    </lineage>
</organism>
<name>A0A3R5XW15_9BACT</name>
<feature type="domain" description="Urease accessory protein UreH-like transmembrane" evidence="2">
    <location>
        <begin position="9"/>
        <end position="211"/>
    </location>
</feature>
<feature type="transmembrane region" description="Helical" evidence="1">
    <location>
        <begin position="167"/>
        <end position="189"/>
    </location>
</feature>
<evidence type="ECO:0000259" key="2">
    <source>
        <dbReference type="Pfam" id="PF13386"/>
    </source>
</evidence>
<feature type="transmembrane region" description="Helical" evidence="1">
    <location>
        <begin position="131"/>
        <end position="155"/>
    </location>
</feature>
<proteinExistence type="predicted"/>
<dbReference type="RefSeq" id="WP_128465767.1">
    <property type="nucleotide sequence ID" value="NZ_CP035108.1"/>
</dbReference>
<evidence type="ECO:0000313" key="4">
    <source>
        <dbReference type="Proteomes" id="UP000287502"/>
    </source>
</evidence>
<dbReference type="AlphaFoldDB" id="A0A3R5XW15"/>
<feature type="transmembrane region" description="Helical" evidence="1">
    <location>
        <begin position="12"/>
        <end position="38"/>
    </location>
</feature>
<sequence>MQNLDLLGFLSLGFFGGFGHCIGMCHPFVLYISGRFVGGNRGYSKMYAPHLKYNLGRSVTYAVMGAAAGALGNIATLAGNMAGIQKTSAVFAGVFLILYGLLSFFGYNLLNKLENRFAAEKIMNLIKRIQPKTAFGSGLVLGLIPCGLVYGALIAASASANAAKGAFSMFLFGIGTITAMMLAAVFGNFIMGRRGIFNLLSLILLICMGVWFIWQGVRF</sequence>
<dbReference type="Proteomes" id="UP000287502">
    <property type="component" value="Chromosome"/>
</dbReference>
<gene>
    <name evidence="3" type="ORF">EP073_03395</name>
</gene>
<feature type="transmembrane region" description="Helical" evidence="1">
    <location>
        <begin position="90"/>
        <end position="110"/>
    </location>
</feature>
<dbReference type="PANTHER" id="PTHR42208">
    <property type="entry name" value="HEAVY METAL TRANSPORTER-RELATED"/>
    <property type="match status" value="1"/>
</dbReference>
<keyword evidence="4" id="KW-1185">Reference proteome</keyword>